<organism evidence="2 3">
    <name type="scientific">Maricaulis maris</name>
    <dbReference type="NCBI Taxonomy" id="74318"/>
    <lineage>
        <taxon>Bacteria</taxon>
        <taxon>Pseudomonadati</taxon>
        <taxon>Pseudomonadota</taxon>
        <taxon>Alphaproteobacteria</taxon>
        <taxon>Maricaulales</taxon>
        <taxon>Maricaulaceae</taxon>
        <taxon>Maricaulis</taxon>
    </lineage>
</organism>
<reference evidence="2 3" key="1">
    <citation type="submission" date="2018-10" db="EMBL/GenBank/DDBJ databases">
        <title>Genomic Encyclopedia of Type Strains, Phase IV (KMG-IV): sequencing the most valuable type-strain genomes for metagenomic binning, comparative biology and taxonomic classification.</title>
        <authorList>
            <person name="Goeker M."/>
        </authorList>
    </citation>
    <scope>NUCLEOTIDE SEQUENCE [LARGE SCALE GENOMIC DNA]</scope>
    <source>
        <strain evidence="2 3">DSM 4734</strain>
    </source>
</reference>
<keyword evidence="1" id="KW-1133">Transmembrane helix</keyword>
<gene>
    <name evidence="2" type="ORF">C7435_3341</name>
</gene>
<feature type="transmembrane region" description="Helical" evidence="1">
    <location>
        <begin position="80"/>
        <end position="98"/>
    </location>
</feature>
<dbReference type="Proteomes" id="UP000273675">
    <property type="component" value="Unassembled WGS sequence"/>
</dbReference>
<keyword evidence="1" id="KW-0812">Transmembrane</keyword>
<evidence type="ECO:0000313" key="2">
    <source>
        <dbReference type="EMBL" id="RKQ89636.1"/>
    </source>
</evidence>
<sequence length="179" mass="19544">MAKPSPTYQFRDGGTIPPPGPIGRLSRLIFGAGAIYWAAQLFRFGEMDALTNAWVIGFTAFAVHLAPYTLNIGLGFRLGLWPRLLATGLLIGAAAIGWQSSGEWINSQLWSTTYWLNTYVYLHLGGSFFLAALFGTPGCEMRAIPILIGRIAGRETRDHECPGPIGAIDQWERSLKSDG</sequence>
<dbReference type="AlphaFoldDB" id="A0A495CW95"/>
<dbReference type="RefSeq" id="WP_121212534.1">
    <property type="nucleotide sequence ID" value="NZ_RBIM01000009.1"/>
</dbReference>
<proteinExistence type="predicted"/>
<dbReference type="OrthoDB" id="7627823at2"/>
<protein>
    <submittedName>
        <fullName evidence="2">Uncharacterized protein</fullName>
    </submittedName>
</protein>
<comment type="caution">
    <text evidence="2">The sequence shown here is derived from an EMBL/GenBank/DDBJ whole genome shotgun (WGS) entry which is preliminary data.</text>
</comment>
<name>A0A495CW95_9PROT</name>
<feature type="transmembrane region" description="Helical" evidence="1">
    <location>
        <begin position="51"/>
        <end position="68"/>
    </location>
</feature>
<evidence type="ECO:0000313" key="3">
    <source>
        <dbReference type="Proteomes" id="UP000273675"/>
    </source>
</evidence>
<keyword evidence="1" id="KW-0472">Membrane</keyword>
<feature type="transmembrane region" description="Helical" evidence="1">
    <location>
        <begin position="118"/>
        <end position="136"/>
    </location>
</feature>
<evidence type="ECO:0000256" key="1">
    <source>
        <dbReference type="SAM" id="Phobius"/>
    </source>
</evidence>
<dbReference type="EMBL" id="RBIM01000009">
    <property type="protein sequence ID" value="RKQ89636.1"/>
    <property type="molecule type" value="Genomic_DNA"/>
</dbReference>
<accession>A0A495CW95</accession>